<keyword evidence="6" id="KW-0482">Metalloprotease</keyword>
<evidence type="ECO:0000256" key="4">
    <source>
        <dbReference type="ARBA" id="ARBA00022801"/>
    </source>
</evidence>
<organism evidence="10 11">
    <name type="scientific">Polycladomyces abyssicola</name>
    <dbReference type="NCBI Taxonomy" id="1125966"/>
    <lineage>
        <taxon>Bacteria</taxon>
        <taxon>Bacillati</taxon>
        <taxon>Bacillota</taxon>
        <taxon>Bacilli</taxon>
        <taxon>Bacillales</taxon>
        <taxon>Thermoactinomycetaceae</taxon>
        <taxon>Polycladomyces</taxon>
    </lineage>
</organism>
<name>A0A8D5UC70_9BACL</name>
<feature type="region of interest" description="Disordered" evidence="8">
    <location>
        <begin position="1"/>
        <end position="30"/>
    </location>
</feature>
<comment type="cofactor">
    <cofactor evidence="1">
        <name>Zn(2+)</name>
        <dbReference type="ChEBI" id="CHEBI:29105"/>
    </cofactor>
</comment>
<gene>
    <name evidence="10" type="ORF">JIR001_05690</name>
</gene>
<dbReference type="EMBL" id="AP024601">
    <property type="protein sequence ID" value="BCU80786.1"/>
    <property type="molecule type" value="Genomic_DNA"/>
</dbReference>
<reference evidence="10" key="1">
    <citation type="journal article" date="2013" name="Int. J. Syst. Evol. Microbiol.">
        <title>Polycladomyces abyssicola gen. nov., sp. nov., a thermophilic filamentous bacterium isolated from hemipelagic sediment.</title>
        <authorList>
            <person name="Tsubouchi T."/>
            <person name="Shimane Y."/>
            <person name="Mori K."/>
            <person name="Usui K."/>
            <person name="Hiraki T."/>
            <person name="Tame A."/>
            <person name="Uematsu K."/>
            <person name="Maruyama T."/>
            <person name="Hatada Y."/>
        </authorList>
    </citation>
    <scope>NUCLEOTIDE SEQUENCE</scope>
    <source>
        <strain evidence="10">JIR-001</strain>
    </source>
</reference>
<keyword evidence="5" id="KW-0862">Zinc</keyword>
<evidence type="ECO:0000256" key="3">
    <source>
        <dbReference type="ARBA" id="ARBA00022670"/>
    </source>
</evidence>
<evidence type="ECO:0000256" key="7">
    <source>
        <dbReference type="PROSITE-ProRule" id="PRU01379"/>
    </source>
</evidence>
<reference evidence="10" key="2">
    <citation type="journal article" date="2021" name="Microbiol. Resour. Announc.">
        <title>Complete Genome Sequence of Polycladomyces abyssicola JIR-001T, Isolated from Hemipelagic Sediment in Deep Seawater.</title>
        <authorList>
            <person name="Tsubouchi T."/>
            <person name="Kaneko Y."/>
        </authorList>
    </citation>
    <scope>NUCLEOTIDE SEQUENCE</scope>
    <source>
        <strain evidence="10">JIR-001</strain>
    </source>
</reference>
<evidence type="ECO:0000256" key="6">
    <source>
        <dbReference type="ARBA" id="ARBA00023049"/>
    </source>
</evidence>
<dbReference type="PROSITE" id="PS52035">
    <property type="entry name" value="PEPTIDASE_M14"/>
    <property type="match status" value="1"/>
</dbReference>
<dbReference type="GO" id="GO:0006508">
    <property type="term" value="P:proteolysis"/>
    <property type="evidence" value="ECO:0007669"/>
    <property type="project" value="UniProtKB-KW"/>
</dbReference>
<sequence length="113" mass="12413">MESTTSATTRTTSGAKNRQPKSGSSYVGTDLNRNYGYKWGCCGGSSGNPSIETYRGSAPFSAPETARLRDFINSRVVGGNKQIRTAITFNTYSDLSLYPYGYTYTDVPRHDTR</sequence>
<dbReference type="RefSeq" id="WP_212774109.1">
    <property type="nucleotide sequence ID" value="NZ_AP024601.1"/>
</dbReference>
<dbReference type="KEGG" id="pabs:JIR001_05690"/>
<dbReference type="AlphaFoldDB" id="A0A8D5UC70"/>
<dbReference type="GO" id="GO:0004181">
    <property type="term" value="F:metallocarboxypeptidase activity"/>
    <property type="evidence" value="ECO:0007669"/>
    <property type="project" value="InterPro"/>
</dbReference>
<dbReference type="GO" id="GO:0005615">
    <property type="term" value="C:extracellular space"/>
    <property type="evidence" value="ECO:0007669"/>
    <property type="project" value="TreeGrafter"/>
</dbReference>
<dbReference type="PANTHER" id="PTHR11705">
    <property type="entry name" value="PROTEASE FAMILY M14 CARBOXYPEPTIDASE A,B"/>
    <property type="match status" value="1"/>
</dbReference>
<evidence type="ECO:0000256" key="1">
    <source>
        <dbReference type="ARBA" id="ARBA00001947"/>
    </source>
</evidence>
<comment type="caution">
    <text evidence="7">Lacks conserved residue(s) required for the propagation of feature annotation.</text>
</comment>
<feature type="domain" description="Peptidase M14" evidence="9">
    <location>
        <begin position="1"/>
        <end position="113"/>
    </location>
</feature>
<dbReference type="GO" id="GO:0008270">
    <property type="term" value="F:zinc ion binding"/>
    <property type="evidence" value="ECO:0007669"/>
    <property type="project" value="InterPro"/>
</dbReference>
<feature type="compositionally biased region" description="Low complexity" evidence="8">
    <location>
        <begin position="1"/>
        <end position="13"/>
    </location>
</feature>
<dbReference type="PANTHER" id="PTHR11705:SF143">
    <property type="entry name" value="SLL0236 PROTEIN"/>
    <property type="match status" value="1"/>
</dbReference>
<keyword evidence="3" id="KW-0645">Protease</keyword>
<proteinExistence type="inferred from homology"/>
<evidence type="ECO:0000256" key="2">
    <source>
        <dbReference type="ARBA" id="ARBA00005988"/>
    </source>
</evidence>
<dbReference type="SUPFAM" id="SSF53187">
    <property type="entry name" value="Zn-dependent exopeptidases"/>
    <property type="match status" value="1"/>
</dbReference>
<comment type="similarity">
    <text evidence="2 7">Belongs to the peptidase M14 family.</text>
</comment>
<evidence type="ECO:0000313" key="10">
    <source>
        <dbReference type="EMBL" id="BCU80786.1"/>
    </source>
</evidence>
<evidence type="ECO:0000259" key="9">
    <source>
        <dbReference type="PROSITE" id="PS52035"/>
    </source>
</evidence>
<feature type="compositionally biased region" description="Polar residues" evidence="8">
    <location>
        <begin position="14"/>
        <end position="27"/>
    </location>
</feature>
<evidence type="ECO:0000256" key="8">
    <source>
        <dbReference type="SAM" id="MobiDB-lite"/>
    </source>
</evidence>
<dbReference type="Gene3D" id="3.40.630.10">
    <property type="entry name" value="Zn peptidases"/>
    <property type="match status" value="1"/>
</dbReference>
<accession>A0A8D5UC70</accession>
<evidence type="ECO:0000313" key="11">
    <source>
        <dbReference type="Proteomes" id="UP000677436"/>
    </source>
</evidence>
<dbReference type="Pfam" id="PF00246">
    <property type="entry name" value="Peptidase_M14"/>
    <property type="match status" value="1"/>
</dbReference>
<dbReference type="InterPro" id="IPR000834">
    <property type="entry name" value="Peptidase_M14"/>
</dbReference>
<dbReference type="Proteomes" id="UP000677436">
    <property type="component" value="Chromosome"/>
</dbReference>
<keyword evidence="4" id="KW-0378">Hydrolase</keyword>
<protein>
    <recommendedName>
        <fullName evidence="9">Peptidase M14 domain-containing protein</fullName>
    </recommendedName>
</protein>
<keyword evidence="11" id="KW-1185">Reference proteome</keyword>
<evidence type="ECO:0000256" key="5">
    <source>
        <dbReference type="ARBA" id="ARBA00022833"/>
    </source>
</evidence>